<evidence type="ECO:0000256" key="5">
    <source>
        <dbReference type="ARBA" id="ARBA00022989"/>
    </source>
</evidence>
<dbReference type="InterPro" id="IPR000515">
    <property type="entry name" value="MetI-like"/>
</dbReference>
<dbReference type="RefSeq" id="WP_117602729.1">
    <property type="nucleotide sequence ID" value="NZ_BHGK01000001.1"/>
</dbReference>
<evidence type="ECO:0000256" key="1">
    <source>
        <dbReference type="ARBA" id="ARBA00004651"/>
    </source>
</evidence>
<keyword evidence="4 7" id="KW-0812">Transmembrane</keyword>
<evidence type="ECO:0000313" key="10">
    <source>
        <dbReference type="Proteomes" id="UP000265643"/>
    </source>
</evidence>
<dbReference type="AlphaFoldDB" id="A0A391NY37"/>
<keyword evidence="5 7" id="KW-1133">Transmembrane helix</keyword>
<keyword evidence="6 7" id="KW-0472">Membrane</keyword>
<organism evidence="9 10">
    <name type="scientific">Mediterraneibacter butyricigenes</name>
    <dbReference type="NCBI Taxonomy" id="2316025"/>
    <lineage>
        <taxon>Bacteria</taxon>
        <taxon>Bacillati</taxon>
        <taxon>Bacillota</taxon>
        <taxon>Clostridia</taxon>
        <taxon>Lachnospirales</taxon>
        <taxon>Lachnospiraceae</taxon>
        <taxon>Mediterraneibacter</taxon>
    </lineage>
</organism>
<feature type="domain" description="ABC transmembrane type-1" evidence="8">
    <location>
        <begin position="94"/>
        <end position="299"/>
    </location>
</feature>
<dbReference type="GO" id="GO:0055085">
    <property type="term" value="P:transmembrane transport"/>
    <property type="evidence" value="ECO:0007669"/>
    <property type="project" value="InterPro"/>
</dbReference>
<feature type="transmembrane region" description="Helical" evidence="7">
    <location>
        <begin position="9"/>
        <end position="29"/>
    </location>
</feature>
<dbReference type="Gene3D" id="1.10.3720.10">
    <property type="entry name" value="MetI-like"/>
    <property type="match status" value="1"/>
</dbReference>
<keyword evidence="3" id="KW-1003">Cell membrane</keyword>
<feature type="transmembrane region" description="Helical" evidence="7">
    <location>
        <begin position="173"/>
        <end position="193"/>
    </location>
</feature>
<evidence type="ECO:0000256" key="2">
    <source>
        <dbReference type="ARBA" id="ARBA00022448"/>
    </source>
</evidence>
<evidence type="ECO:0000256" key="6">
    <source>
        <dbReference type="ARBA" id="ARBA00023136"/>
    </source>
</evidence>
<dbReference type="Pfam" id="PF19300">
    <property type="entry name" value="BPD_transp_1_N"/>
    <property type="match status" value="1"/>
</dbReference>
<dbReference type="SUPFAM" id="SSF161098">
    <property type="entry name" value="MetI-like"/>
    <property type="match status" value="1"/>
</dbReference>
<sequence length="313" mass="34527">MKYFIKKIAGLIIALLIVSMLAFLAFEIIPGDPAVAILGTEATETKVEALREEMGLNDPLPERYVNWLSDFLKGDMGTSYKYNQPVSELIGDKVPVTFTLTAIAFVMILLVSVPLGILCAKYENTWIDHFFTAWNQVVMSIPPFFVGMVLTVVFGLVLRWFTPGGYISYKESIGGFIGYLILPAVAVALPKIAMTVKLLRNSLITEMHQDYIRTAYSRGNSATRVLLCHAFRNGILPVITFLGMAIADMIANSMIVEAVFGIPGIGRSLISSISGRDYPVVEALILLIAAVILIANTVVDLLYQKLDKRIEIR</sequence>
<name>A0A391NY37_9FIRM</name>
<evidence type="ECO:0000256" key="7">
    <source>
        <dbReference type="RuleBase" id="RU363032"/>
    </source>
</evidence>
<evidence type="ECO:0000256" key="3">
    <source>
        <dbReference type="ARBA" id="ARBA00022475"/>
    </source>
</evidence>
<dbReference type="InterPro" id="IPR035906">
    <property type="entry name" value="MetI-like_sf"/>
</dbReference>
<accession>A0A391NY37</accession>
<evidence type="ECO:0000256" key="4">
    <source>
        <dbReference type="ARBA" id="ARBA00022692"/>
    </source>
</evidence>
<dbReference type="EMBL" id="BHGK01000001">
    <property type="protein sequence ID" value="GCA66414.1"/>
    <property type="molecule type" value="Genomic_DNA"/>
</dbReference>
<reference evidence="10" key="1">
    <citation type="submission" date="2018-09" db="EMBL/GenBank/DDBJ databases">
        <title>Draft Genome Sequence of Mediterraneibacter sp. KCTC 15684.</title>
        <authorList>
            <person name="Kim J.S."/>
            <person name="Han K.I."/>
            <person name="Suh M.K."/>
            <person name="Lee K.C."/>
            <person name="Eom M.K."/>
            <person name="Lee J.H."/>
            <person name="Park S.H."/>
            <person name="Kang S.W."/>
            <person name="Park J.E."/>
            <person name="Oh B.S."/>
            <person name="Yu S.Y."/>
            <person name="Choi S.H."/>
            <person name="Lee D.H."/>
            <person name="Yoon H."/>
            <person name="Kim B."/>
            <person name="Yang S.J."/>
            <person name="Lee J.S."/>
        </authorList>
    </citation>
    <scope>NUCLEOTIDE SEQUENCE [LARGE SCALE GENOMIC DNA]</scope>
    <source>
        <strain evidence="10">KCTC 15684</strain>
    </source>
</reference>
<evidence type="ECO:0000313" key="9">
    <source>
        <dbReference type="EMBL" id="GCA66414.1"/>
    </source>
</evidence>
<keyword evidence="10" id="KW-1185">Reference proteome</keyword>
<dbReference type="GO" id="GO:0005886">
    <property type="term" value="C:plasma membrane"/>
    <property type="evidence" value="ECO:0007669"/>
    <property type="project" value="UniProtKB-SubCell"/>
</dbReference>
<dbReference type="Proteomes" id="UP000265643">
    <property type="component" value="Unassembled WGS sequence"/>
</dbReference>
<feature type="transmembrane region" description="Helical" evidence="7">
    <location>
        <begin position="283"/>
        <end position="303"/>
    </location>
</feature>
<feature type="transmembrane region" description="Helical" evidence="7">
    <location>
        <begin position="96"/>
        <end position="120"/>
    </location>
</feature>
<dbReference type="PROSITE" id="PS50928">
    <property type="entry name" value="ABC_TM1"/>
    <property type="match status" value="1"/>
</dbReference>
<comment type="similarity">
    <text evidence="7">Belongs to the binding-protein-dependent transport system permease family.</text>
</comment>
<proteinExistence type="inferred from homology"/>
<gene>
    <name evidence="9" type="ORF">KGMB01110_08500</name>
</gene>
<feature type="transmembrane region" description="Helical" evidence="7">
    <location>
        <begin position="234"/>
        <end position="263"/>
    </location>
</feature>
<keyword evidence="2 7" id="KW-0813">Transport</keyword>
<dbReference type="PANTHER" id="PTHR43163">
    <property type="entry name" value="DIPEPTIDE TRANSPORT SYSTEM PERMEASE PROTEIN DPPB-RELATED"/>
    <property type="match status" value="1"/>
</dbReference>
<dbReference type="PANTHER" id="PTHR43163:SF6">
    <property type="entry name" value="DIPEPTIDE TRANSPORT SYSTEM PERMEASE PROTEIN DPPB-RELATED"/>
    <property type="match status" value="1"/>
</dbReference>
<comment type="caution">
    <text evidence="9">The sequence shown here is derived from an EMBL/GenBank/DDBJ whole genome shotgun (WGS) entry which is preliminary data.</text>
</comment>
<dbReference type="Pfam" id="PF00528">
    <property type="entry name" value="BPD_transp_1"/>
    <property type="match status" value="1"/>
</dbReference>
<feature type="transmembrane region" description="Helical" evidence="7">
    <location>
        <begin position="141"/>
        <end position="161"/>
    </location>
</feature>
<comment type="subcellular location">
    <subcellularLocation>
        <location evidence="1 7">Cell membrane</location>
        <topology evidence="1 7">Multi-pass membrane protein</topology>
    </subcellularLocation>
</comment>
<evidence type="ECO:0000259" key="8">
    <source>
        <dbReference type="PROSITE" id="PS50928"/>
    </source>
</evidence>
<dbReference type="InterPro" id="IPR045621">
    <property type="entry name" value="BPD_transp_1_N"/>
</dbReference>
<protein>
    <submittedName>
        <fullName evidence="9">ABC di/oligopeptide transporter inner membrane subunit</fullName>
    </submittedName>
</protein>